<comment type="caution">
    <text evidence="1">The sequence shown here is derived from an EMBL/GenBank/DDBJ whole genome shotgun (WGS) entry which is preliminary data.</text>
</comment>
<dbReference type="EMBL" id="JAAC01000062">
    <property type="protein sequence ID" value="KDE63763.1"/>
    <property type="molecule type" value="Genomic_DNA"/>
</dbReference>
<protein>
    <submittedName>
        <fullName evidence="1">Terminase</fullName>
    </submittedName>
</protein>
<organism evidence="1 2">
    <name type="scientific">Fusobacterium necrophorum BL</name>
    <dbReference type="NCBI Taxonomy" id="1441732"/>
    <lineage>
        <taxon>Bacteria</taxon>
        <taxon>Fusobacteriati</taxon>
        <taxon>Fusobacteriota</taxon>
        <taxon>Fusobacteriia</taxon>
        <taxon>Fusobacteriales</taxon>
        <taxon>Fusobacteriaceae</taxon>
        <taxon>Fusobacterium</taxon>
    </lineage>
</organism>
<dbReference type="AlphaFoldDB" id="A0AB73BWW5"/>
<proteinExistence type="predicted"/>
<reference evidence="1 2" key="1">
    <citation type="submission" date="2014-01" db="EMBL/GenBank/DDBJ databases">
        <title>Comparative genomics of Fusobacterium necrophorum wild isolates.</title>
        <authorList>
            <person name="Kittichotirat W."/>
            <person name="Bumgarner R.E."/>
            <person name="Lawrence P."/>
        </authorList>
    </citation>
    <scope>NUCLEOTIDE SEQUENCE [LARGE SCALE GENOMIC DNA]</scope>
    <source>
        <strain evidence="1 2">BL</strain>
    </source>
</reference>
<accession>A0AB73BWW5</accession>
<dbReference type="RefSeq" id="WP_035932813.1">
    <property type="nucleotide sequence ID" value="NZ_JAAC01000062.1"/>
</dbReference>
<dbReference type="InterPro" id="IPR038628">
    <property type="entry name" value="XkdM-like_sf"/>
</dbReference>
<gene>
    <name evidence="1" type="ORF">FUSO3_04310</name>
</gene>
<dbReference type="SUPFAM" id="SSF69279">
    <property type="entry name" value="Phage tail proteins"/>
    <property type="match status" value="1"/>
</dbReference>
<dbReference type="Pfam" id="PF09393">
    <property type="entry name" value="DUF2001"/>
    <property type="match status" value="1"/>
</dbReference>
<evidence type="ECO:0000313" key="1">
    <source>
        <dbReference type="EMBL" id="KDE63763.1"/>
    </source>
</evidence>
<evidence type="ECO:0000313" key="2">
    <source>
        <dbReference type="Proteomes" id="UP000027473"/>
    </source>
</evidence>
<dbReference type="Gene3D" id="2.30.110.40">
    <property type="entry name" value="Phage tail tube protein"/>
    <property type="match status" value="1"/>
</dbReference>
<dbReference type="Proteomes" id="UP000027473">
    <property type="component" value="Unassembled WGS sequence"/>
</dbReference>
<dbReference type="InterPro" id="IPR018989">
    <property type="entry name" value="DUF2001"/>
</dbReference>
<sequence>MAEQITRGNQTISGAYGTLWLNNEKVMELKSVETKVTAERTDVQLGLSIDSKIIGLKGEGTITVNKVYTRGKKLLEDWLKGKDTRSRIVTSIQDPDAVGKGEERVSIDNVWFNAIDLAKFTRGEVVEEELPFGFTPEDVKYENAIK</sequence>
<name>A0AB73BWW5_9FUSO</name>